<keyword evidence="5" id="KW-0175">Coiled coil</keyword>
<comment type="subcellular location">
    <subcellularLocation>
        <location evidence="1">Cytoplasm</location>
        <location evidence="1">Cytoskeleton</location>
    </subcellularLocation>
</comment>
<feature type="compositionally biased region" description="Polar residues" evidence="6">
    <location>
        <begin position="747"/>
        <end position="761"/>
    </location>
</feature>
<keyword evidence="3" id="KW-0597">Phosphoprotein</keyword>
<feature type="compositionally biased region" description="Basic and acidic residues" evidence="6">
    <location>
        <begin position="370"/>
        <end position="380"/>
    </location>
</feature>
<comment type="caution">
    <text evidence="8">The sequence shown here is derived from an EMBL/GenBank/DDBJ whole genome shotgun (WGS) entry which is preliminary data.</text>
</comment>
<protein>
    <recommendedName>
        <fullName evidence="7">F-BAR domain-containing protein</fullName>
    </recommendedName>
</protein>
<feature type="compositionally biased region" description="Polar residues" evidence="6">
    <location>
        <begin position="662"/>
        <end position="677"/>
    </location>
</feature>
<feature type="region of interest" description="Disordered" evidence="6">
    <location>
        <begin position="603"/>
        <end position="858"/>
    </location>
</feature>
<feature type="compositionally biased region" description="Polar residues" evidence="6">
    <location>
        <begin position="617"/>
        <end position="632"/>
    </location>
</feature>
<evidence type="ECO:0000256" key="2">
    <source>
        <dbReference type="ARBA" id="ARBA00022490"/>
    </source>
</evidence>
<evidence type="ECO:0000256" key="3">
    <source>
        <dbReference type="ARBA" id="ARBA00022553"/>
    </source>
</evidence>
<evidence type="ECO:0000256" key="5">
    <source>
        <dbReference type="PROSITE-ProRule" id="PRU01077"/>
    </source>
</evidence>
<dbReference type="Pfam" id="PF00611">
    <property type="entry name" value="FCH"/>
    <property type="match status" value="1"/>
</dbReference>
<feature type="compositionally biased region" description="Low complexity" evidence="6">
    <location>
        <begin position="416"/>
        <end position="430"/>
    </location>
</feature>
<dbReference type="PANTHER" id="PTHR23065:SF7">
    <property type="entry name" value="NOSTRIN, ISOFORM H"/>
    <property type="match status" value="1"/>
</dbReference>
<sequence>MPSVTSEGPTVTLSFANNFWGKEDAGVPPMLERMHAAKQTCDELRSFYATRASIEDEYARKLLSLCRKSLGSQEMGSLKTSLDTVRGEVECMAKQHQNNAAQMRSELEEPLAAFAGGMKERRKIVQNTIEKLLKVKQQQTALVNKTRDRYEQECLKIKGYLAQGHMVMGQEERKNKAKLEKTQISLATSNSEYEAAVKALEETTARWNREWKAAADKFQDLEEERLDFTKSSLWTFANIASTVCVSDDASCEKVRLSLEKMEVEKDIITFIRERGTGQEIPDPPKYINFCRGDVETPVEEEEDEAYSVAQFPRSINPAFRSSSPQPSTYESHHDPTSALAKELGHDFGAPSSRERTITPQRLPPQGGESRSSRDLPRDLQRPAPPEFDPNEFAPVPHDPYPMDGMTMLCRPGNPNGSDLGSQLSSGTSGSERPTSRDEHSDYSAPTSYSSRDPMSGKTSPVKQDAVIPPADSPASGGDRKVRQKRSGFFQNHSPFSRRKSTRDAREVPSNNRNTWHPGNSARNSDRDIPQNLLPDRSVASPDPIDANADVAINIGENVLPVKLPGRQKPAPEPEAQDDDPIAQALAELKGVTLGKQSSVRMSADHYHGIATPAPGSQPFSRSVPPLSNNSAAASGMRGTPPPSYEQPVQRLGVPSPAVTSKAMKQTSQKYTQQTRSLFSGDRPGSGGYRSPSRPPTRGSDMPRAASPAPPRSASPLPGMNRSASPNPYAASQRGSMDSRHGSAQMDARNSAQGFYRQNTPNDMPRAASPLPFRGAADYGRPASRAGSSFGAYPGGEMPRGLSPAPTDDSYGGSTRGRGGRPGTSQGNRAMGLYEPPGAMAPASRQRSKSVADGGRQYTQDGRPILHFGKLRIPRQLPPSFVWLTLSLVQHAPCTCIKQPSPRSSDSTRGTYLPFSATRTMGGGRPKYTAPTASPGWSRATTCKRFRRYQHRGPSDALKPVRKATASGGVGCLFQLTHIILSCFFRWSLVFSAGAKASLKLEAS</sequence>
<evidence type="ECO:0000313" key="9">
    <source>
        <dbReference type="Proteomes" id="UP001600888"/>
    </source>
</evidence>
<dbReference type="InterPro" id="IPR001060">
    <property type="entry name" value="FCH_dom"/>
</dbReference>
<keyword evidence="2" id="KW-0963">Cytoplasm</keyword>
<feature type="domain" description="F-BAR" evidence="7">
    <location>
        <begin position="13"/>
        <end position="266"/>
    </location>
</feature>
<dbReference type="Gene3D" id="1.20.1270.60">
    <property type="entry name" value="Arfaptin homology (AH) domain/BAR domain"/>
    <property type="match status" value="1"/>
</dbReference>
<dbReference type="PROSITE" id="PS51741">
    <property type="entry name" value="F_BAR"/>
    <property type="match status" value="1"/>
</dbReference>
<feature type="compositionally biased region" description="Polar residues" evidence="6">
    <location>
        <begin position="508"/>
        <end position="522"/>
    </location>
</feature>
<dbReference type="EMBL" id="JBAWTH010000103">
    <property type="protein sequence ID" value="KAL2277207.1"/>
    <property type="molecule type" value="Genomic_DNA"/>
</dbReference>
<feature type="compositionally biased region" description="Polar residues" evidence="6">
    <location>
        <begin position="443"/>
        <end position="461"/>
    </location>
</feature>
<feature type="compositionally biased region" description="Polar residues" evidence="6">
    <location>
        <begin position="319"/>
        <end position="329"/>
    </location>
</feature>
<dbReference type="InterPro" id="IPR027267">
    <property type="entry name" value="AH/BAR_dom_sf"/>
</dbReference>
<reference evidence="8 9" key="1">
    <citation type="submission" date="2024-03" db="EMBL/GenBank/DDBJ databases">
        <title>A high-quality draft genome sequence of Diaporthe vaccinii, a causative agent of upright dieback and viscid rot disease in cranberry plants.</title>
        <authorList>
            <person name="Sarrasin M."/>
            <person name="Lang B.F."/>
            <person name="Burger G."/>
        </authorList>
    </citation>
    <scope>NUCLEOTIDE SEQUENCE [LARGE SCALE GENOMIC DNA]</scope>
    <source>
        <strain evidence="8 9">IS7</strain>
    </source>
</reference>
<proteinExistence type="predicted"/>
<organism evidence="8 9">
    <name type="scientific">Diaporthe vaccinii</name>
    <dbReference type="NCBI Taxonomy" id="105482"/>
    <lineage>
        <taxon>Eukaryota</taxon>
        <taxon>Fungi</taxon>
        <taxon>Dikarya</taxon>
        <taxon>Ascomycota</taxon>
        <taxon>Pezizomycotina</taxon>
        <taxon>Sordariomycetes</taxon>
        <taxon>Sordariomycetidae</taxon>
        <taxon>Diaporthales</taxon>
        <taxon>Diaporthaceae</taxon>
        <taxon>Diaporthe</taxon>
        <taxon>Diaporthe eres species complex</taxon>
    </lineage>
</organism>
<evidence type="ECO:0000256" key="1">
    <source>
        <dbReference type="ARBA" id="ARBA00004245"/>
    </source>
</evidence>
<evidence type="ECO:0000256" key="6">
    <source>
        <dbReference type="SAM" id="MobiDB-lite"/>
    </source>
</evidence>
<dbReference type="SMART" id="SM00055">
    <property type="entry name" value="FCH"/>
    <property type="match status" value="1"/>
</dbReference>
<gene>
    <name evidence="8" type="ORF">FJTKL_00206</name>
</gene>
<dbReference type="CDD" id="cd07651">
    <property type="entry name" value="F-BAR_PombeCdc15_like"/>
    <property type="match status" value="1"/>
</dbReference>
<keyword evidence="4" id="KW-0206">Cytoskeleton</keyword>
<evidence type="ECO:0000313" key="8">
    <source>
        <dbReference type="EMBL" id="KAL2277207.1"/>
    </source>
</evidence>
<dbReference type="InterPro" id="IPR031160">
    <property type="entry name" value="F_BAR_dom"/>
</dbReference>
<dbReference type="SUPFAM" id="SSF103657">
    <property type="entry name" value="BAR/IMD domain-like"/>
    <property type="match status" value="1"/>
</dbReference>
<dbReference type="PANTHER" id="PTHR23065">
    <property type="entry name" value="PROLINE-SERINE-THREONINE PHOSPHATASE INTERACTING PROTEIN 1"/>
    <property type="match status" value="1"/>
</dbReference>
<evidence type="ECO:0000259" key="7">
    <source>
        <dbReference type="PROSITE" id="PS51741"/>
    </source>
</evidence>
<accession>A0ABR4E450</accession>
<dbReference type="Proteomes" id="UP001600888">
    <property type="component" value="Unassembled WGS sequence"/>
</dbReference>
<evidence type="ECO:0000256" key="4">
    <source>
        <dbReference type="ARBA" id="ARBA00023212"/>
    </source>
</evidence>
<keyword evidence="9" id="KW-1185">Reference proteome</keyword>
<name>A0ABR4E450_9PEZI</name>
<feature type="region of interest" description="Disordered" evidence="6">
    <location>
        <begin position="297"/>
        <end position="544"/>
    </location>
</feature>